<evidence type="ECO:0000256" key="1">
    <source>
        <dbReference type="PROSITE-ProRule" id="PRU00176"/>
    </source>
</evidence>
<dbReference type="AlphaFoldDB" id="A0A8J2PW07"/>
<dbReference type="GO" id="GO:0003723">
    <property type="term" value="F:RNA binding"/>
    <property type="evidence" value="ECO:0007669"/>
    <property type="project" value="UniProtKB-UniRule"/>
</dbReference>
<accession>A0A8J2PW07</accession>
<dbReference type="InterPro" id="IPR000504">
    <property type="entry name" value="RRM_dom"/>
</dbReference>
<evidence type="ECO:0000259" key="2">
    <source>
        <dbReference type="PROSITE" id="PS50102"/>
    </source>
</evidence>
<dbReference type="EMBL" id="CAJVCH010570558">
    <property type="protein sequence ID" value="CAG7835199.1"/>
    <property type="molecule type" value="Genomic_DNA"/>
</dbReference>
<feature type="domain" description="RRM" evidence="2">
    <location>
        <begin position="5"/>
        <end position="83"/>
    </location>
</feature>
<evidence type="ECO:0000313" key="4">
    <source>
        <dbReference type="Proteomes" id="UP000708208"/>
    </source>
</evidence>
<dbReference type="OrthoDB" id="272703at2759"/>
<evidence type="ECO:0000313" key="3">
    <source>
        <dbReference type="EMBL" id="CAG7835199.1"/>
    </source>
</evidence>
<keyword evidence="1" id="KW-0694">RNA-binding</keyword>
<proteinExistence type="predicted"/>
<gene>
    <name evidence="3" type="ORF">AFUS01_LOCUS44602</name>
</gene>
<reference evidence="3" key="1">
    <citation type="submission" date="2021-06" db="EMBL/GenBank/DDBJ databases">
        <authorList>
            <person name="Hodson N. C."/>
            <person name="Mongue J. A."/>
            <person name="Jaron S. K."/>
        </authorList>
    </citation>
    <scope>NUCLEOTIDE SEQUENCE</scope>
</reference>
<name>A0A8J2PW07_9HEXA</name>
<organism evidence="3 4">
    <name type="scientific">Allacma fusca</name>
    <dbReference type="NCBI Taxonomy" id="39272"/>
    <lineage>
        <taxon>Eukaryota</taxon>
        <taxon>Metazoa</taxon>
        <taxon>Ecdysozoa</taxon>
        <taxon>Arthropoda</taxon>
        <taxon>Hexapoda</taxon>
        <taxon>Collembola</taxon>
        <taxon>Symphypleona</taxon>
        <taxon>Sminthuridae</taxon>
        <taxon>Allacma</taxon>
    </lineage>
</organism>
<dbReference type="Pfam" id="PF00076">
    <property type="entry name" value="RRM_1"/>
    <property type="match status" value="1"/>
</dbReference>
<dbReference type="PROSITE" id="PS50102">
    <property type="entry name" value="RRM"/>
    <property type="match status" value="1"/>
</dbReference>
<sequence>MDPKKCISVFNLNYNYVKDDDLKCLFSIFRHVTGVKIAWEKKHCVSEGYAFVYFSSEEAALIAQREVHGMAHPPPARISRRVKNANFPTPQTFPAVFSKTRA</sequence>
<keyword evidence="4" id="KW-1185">Reference proteome</keyword>
<comment type="caution">
    <text evidence="3">The sequence shown here is derived from an EMBL/GenBank/DDBJ whole genome shotgun (WGS) entry which is preliminary data.</text>
</comment>
<dbReference type="Proteomes" id="UP000708208">
    <property type="component" value="Unassembled WGS sequence"/>
</dbReference>
<protein>
    <recommendedName>
        <fullName evidence="2">RRM domain-containing protein</fullName>
    </recommendedName>
</protein>